<evidence type="ECO:0000256" key="8">
    <source>
        <dbReference type="ARBA" id="ARBA00023136"/>
    </source>
</evidence>
<evidence type="ECO:0000256" key="6">
    <source>
        <dbReference type="ARBA" id="ARBA00022692"/>
    </source>
</evidence>
<dbReference type="NCBIfam" id="NF047827">
    <property type="entry name" value="T3SSXpsH"/>
    <property type="match status" value="1"/>
</dbReference>
<evidence type="ECO:0000256" key="5">
    <source>
        <dbReference type="ARBA" id="ARBA00022519"/>
    </source>
</evidence>
<dbReference type="Pfam" id="PF12019">
    <property type="entry name" value="GspH"/>
    <property type="match status" value="1"/>
</dbReference>
<evidence type="ECO:0000256" key="2">
    <source>
        <dbReference type="ARBA" id="ARBA00008358"/>
    </source>
</evidence>
<keyword evidence="3" id="KW-1003">Cell membrane</keyword>
<evidence type="ECO:0000259" key="10">
    <source>
        <dbReference type="Pfam" id="PF08334"/>
    </source>
</evidence>
<dbReference type="PANTHER" id="PTHR38779">
    <property type="entry name" value="TYPE II SECRETION SYSTEM PROTEIN I-RELATED"/>
    <property type="match status" value="1"/>
</dbReference>
<evidence type="ECO:0000256" key="9">
    <source>
        <dbReference type="SAM" id="Phobius"/>
    </source>
</evidence>
<feature type="transmembrane region" description="Helical" evidence="9">
    <location>
        <begin position="292"/>
        <end position="313"/>
    </location>
</feature>
<dbReference type="EMBL" id="JAPDRN010000054">
    <property type="protein sequence ID" value="KAJ9632695.1"/>
    <property type="molecule type" value="Genomic_DNA"/>
</dbReference>
<dbReference type="InterPro" id="IPR045584">
    <property type="entry name" value="Pilin-like"/>
</dbReference>
<dbReference type="AlphaFoldDB" id="A0AA38Y2C6"/>
<keyword evidence="5" id="KW-0997">Cell inner membrane</keyword>
<dbReference type="Pfam" id="PF08334">
    <property type="entry name" value="T2SSG"/>
    <property type="match status" value="1"/>
</dbReference>
<feature type="domain" description="General secretion pathway GspH" evidence="11">
    <location>
        <begin position="189"/>
        <end position="275"/>
    </location>
</feature>
<feature type="transmembrane region" description="Helical" evidence="9">
    <location>
        <begin position="154"/>
        <end position="175"/>
    </location>
</feature>
<dbReference type="InterPro" id="IPR010052">
    <property type="entry name" value="T2SS_protein-GspI"/>
</dbReference>
<dbReference type="Pfam" id="PF07963">
    <property type="entry name" value="N_methyl"/>
    <property type="match status" value="1"/>
</dbReference>
<dbReference type="NCBIfam" id="TIGR02532">
    <property type="entry name" value="IV_pilin_GFxxxE"/>
    <property type="match status" value="2"/>
</dbReference>
<dbReference type="Gene3D" id="3.30.700.10">
    <property type="entry name" value="Glycoprotein, Type 4 Pilin"/>
    <property type="match status" value="1"/>
</dbReference>
<name>A0AA38Y2C6_9EURO</name>
<sequence>MIASRRPIRLSFTAARHQSGMSLLEIIIVIVLIGAVLTLVASRVLGGADRGKANIAKAQVQTVASKVDNYQIDTGKLPGSLNDLVTAPAGVGGWLGPYAKPADLNDPWGHALEYRAPGEGQAYELISLGKDGKAGGSSVDADIRYQPRAAGLSLLEMLLVIALIAAIGLITAAGMSRGFAGMQLRSAGKDIANQLRMVRAQAIARGEPQRFVIEPAQHRWQGASQRHGEVPAKLKVQFEGAAQLATAPGQGVIEFHPDGGSSGGRIRLQLESADPFRTVAGAMRSRARGFTLLEVIVAFALLGLALTLLLGSLSGGARQVRDAELRTRAVLHAQSLLAAAGVEAPLQAGSQQGEWEQGRYHWQLQVQPWAEPRSGALPAAQSPGAPWLAELQLQVRWGDSEREQLRWRSLRLLPPALENAR</sequence>
<proteinExistence type="inferred from homology"/>
<dbReference type="InterPro" id="IPR022346">
    <property type="entry name" value="T2SS_GspH"/>
</dbReference>
<dbReference type="SUPFAM" id="SSF54523">
    <property type="entry name" value="Pili subunits"/>
    <property type="match status" value="2"/>
</dbReference>
<dbReference type="InterPro" id="IPR012902">
    <property type="entry name" value="N_methyl_site"/>
</dbReference>
<gene>
    <name evidence="12" type="ORF">H2204_007782</name>
</gene>
<evidence type="ECO:0008006" key="13">
    <source>
        <dbReference type="Google" id="ProtNLM"/>
    </source>
</evidence>
<keyword evidence="8 9" id="KW-0472">Membrane</keyword>
<dbReference type="PANTHER" id="PTHR38779:SF2">
    <property type="entry name" value="TYPE II SECRETION SYSTEM PROTEIN I-RELATED"/>
    <property type="match status" value="1"/>
</dbReference>
<dbReference type="InterPro" id="IPR013545">
    <property type="entry name" value="T2SS_protein-GspG_C"/>
</dbReference>
<dbReference type="NCBIfam" id="NF047828">
    <property type="entry name" value="T3SSXpsI"/>
    <property type="match status" value="1"/>
</dbReference>
<reference evidence="12" key="1">
    <citation type="submission" date="2022-10" db="EMBL/GenBank/DDBJ databases">
        <title>Culturing micro-colonial fungi from biological soil crusts in the Mojave desert and describing Neophaeococcomyces mojavensis, and introducing the new genera and species Taxawa tesnikishii.</title>
        <authorList>
            <person name="Kurbessoian T."/>
            <person name="Stajich J.E."/>
        </authorList>
    </citation>
    <scope>NUCLEOTIDE SEQUENCE</scope>
    <source>
        <strain evidence="12">TK_35</strain>
    </source>
</reference>
<protein>
    <recommendedName>
        <fullName evidence="13">Type II secretion system core protein G</fullName>
    </recommendedName>
</protein>
<evidence type="ECO:0000313" key="12">
    <source>
        <dbReference type="EMBL" id="KAJ9632695.1"/>
    </source>
</evidence>
<dbReference type="InterPro" id="IPR000983">
    <property type="entry name" value="Bac_GSPG_pilin"/>
</dbReference>
<dbReference type="GO" id="GO:0005886">
    <property type="term" value="C:plasma membrane"/>
    <property type="evidence" value="ECO:0007669"/>
    <property type="project" value="UniProtKB-SubCell"/>
</dbReference>
<dbReference type="PROSITE" id="PS00409">
    <property type="entry name" value="PROKAR_NTER_METHYL"/>
    <property type="match status" value="2"/>
</dbReference>
<comment type="subcellular location">
    <subcellularLocation>
        <location evidence="1">Cell inner membrane</location>
        <topology evidence="1">Single-pass membrane protein</topology>
    </subcellularLocation>
</comment>
<comment type="similarity">
    <text evidence="2">Belongs to the GSP I family.</text>
</comment>
<evidence type="ECO:0000256" key="1">
    <source>
        <dbReference type="ARBA" id="ARBA00004377"/>
    </source>
</evidence>
<dbReference type="PRINTS" id="PR00813">
    <property type="entry name" value="BCTERIALGSPG"/>
</dbReference>
<comment type="caution">
    <text evidence="12">The sequence shown here is derived from an EMBL/GenBank/DDBJ whole genome shotgun (WGS) entry which is preliminary data.</text>
</comment>
<keyword evidence="7 9" id="KW-1133">Transmembrane helix</keyword>
<evidence type="ECO:0000256" key="3">
    <source>
        <dbReference type="ARBA" id="ARBA00022475"/>
    </source>
</evidence>
<evidence type="ECO:0000259" key="11">
    <source>
        <dbReference type="Pfam" id="PF12019"/>
    </source>
</evidence>
<evidence type="ECO:0000256" key="4">
    <source>
        <dbReference type="ARBA" id="ARBA00022481"/>
    </source>
</evidence>
<organism evidence="12">
    <name type="scientific">Knufia peltigerae</name>
    <dbReference type="NCBI Taxonomy" id="1002370"/>
    <lineage>
        <taxon>Eukaryota</taxon>
        <taxon>Fungi</taxon>
        <taxon>Dikarya</taxon>
        <taxon>Ascomycota</taxon>
        <taxon>Pezizomycotina</taxon>
        <taxon>Eurotiomycetes</taxon>
        <taxon>Chaetothyriomycetidae</taxon>
        <taxon>Chaetothyriales</taxon>
        <taxon>Trichomeriaceae</taxon>
        <taxon>Knufia</taxon>
    </lineage>
</organism>
<evidence type="ECO:0000256" key="7">
    <source>
        <dbReference type="ARBA" id="ARBA00022989"/>
    </source>
</evidence>
<feature type="transmembrane region" description="Helical" evidence="9">
    <location>
        <begin position="21"/>
        <end position="41"/>
    </location>
</feature>
<accession>A0AA38Y2C6</accession>
<feature type="domain" description="Type II secretion system protein GspG C-terminal" evidence="10">
    <location>
        <begin position="43"/>
        <end position="144"/>
    </location>
</feature>
<keyword evidence="4" id="KW-0488">Methylation</keyword>
<keyword evidence="6 9" id="KW-0812">Transmembrane</keyword>